<comment type="subcellular location">
    <subcellularLocation>
        <location evidence="2">Chromosome</location>
    </subcellularLocation>
    <subcellularLocation>
        <location evidence="3">Cytoplasmic vesicle</location>
        <location evidence="3">Secretory vesicle</location>
    </subcellularLocation>
    <subcellularLocation>
        <location evidence="1">Nucleus</location>
    </subcellularLocation>
    <subcellularLocation>
        <location evidence="4">Secreted</location>
    </subcellularLocation>
</comment>
<reference evidence="18 19" key="1">
    <citation type="journal article" date="2011" name="Nature">
        <title>A high-resolution map of human evolutionary constraint using 29 mammals.</title>
        <authorList>
            <person name="Lindblad-Toh K."/>
            <person name="Garber M."/>
            <person name="Zuk O."/>
            <person name="Lin M.F."/>
            <person name="Parker B.J."/>
            <person name="Washietl S."/>
            <person name="Kheradpour P."/>
            <person name="Ernst J."/>
            <person name="Jordan G."/>
            <person name="Mauceli E."/>
            <person name="Ward L.D."/>
            <person name="Lowe C.B."/>
            <person name="Holloway A.K."/>
            <person name="Clamp M."/>
            <person name="Gnerre S."/>
            <person name="Alfoldi J."/>
            <person name="Beal K."/>
            <person name="Chang J."/>
            <person name="Clawson H."/>
            <person name="Cuff J."/>
            <person name="Di Palma F."/>
            <person name="Fitzgerald S."/>
            <person name="Flicek P."/>
            <person name="Guttman M."/>
            <person name="Hubisz M.J."/>
            <person name="Jaffe D.B."/>
            <person name="Jungreis I."/>
            <person name="Kent W.J."/>
            <person name="Kostka D."/>
            <person name="Lara M."/>
            <person name="Martins A.L."/>
            <person name="Massingham T."/>
            <person name="Moltke I."/>
            <person name="Raney B.J."/>
            <person name="Rasmussen M.D."/>
            <person name="Robinson J."/>
            <person name="Stark A."/>
            <person name="Vilella A.J."/>
            <person name="Wen J."/>
            <person name="Xie X."/>
            <person name="Zody M.C."/>
            <person name="Baldwin J."/>
            <person name="Bloom T."/>
            <person name="Chin C.W."/>
            <person name="Heiman D."/>
            <person name="Nicol R."/>
            <person name="Nusbaum C."/>
            <person name="Young S."/>
            <person name="Wilkinson J."/>
            <person name="Worley K.C."/>
            <person name="Kovar C.L."/>
            <person name="Muzny D.M."/>
            <person name="Gibbs R.A."/>
            <person name="Cree A."/>
            <person name="Dihn H.H."/>
            <person name="Fowler G."/>
            <person name="Jhangiani S."/>
            <person name="Joshi V."/>
            <person name="Lee S."/>
            <person name="Lewis L.R."/>
            <person name="Nazareth L.V."/>
            <person name="Okwuonu G."/>
            <person name="Santibanez J."/>
            <person name="Warren W.C."/>
            <person name="Mardis E.R."/>
            <person name="Weinstock G.M."/>
            <person name="Wilson R.K."/>
            <person name="Delehaunty K."/>
            <person name="Dooling D."/>
            <person name="Fronik C."/>
            <person name="Fulton L."/>
            <person name="Fulton B."/>
            <person name="Graves T."/>
            <person name="Minx P."/>
            <person name="Sodergren E."/>
            <person name="Birney E."/>
            <person name="Margulies E.H."/>
            <person name="Herrero J."/>
            <person name="Green E.D."/>
            <person name="Haussler D."/>
            <person name="Siepel A."/>
            <person name="Goldman N."/>
            <person name="Pollard K.S."/>
            <person name="Pedersen J.S."/>
            <person name="Lander E.S."/>
            <person name="Kellis M."/>
        </authorList>
    </citation>
    <scope>NUCLEOTIDE SEQUENCE [LARGE SCALE GENOMIC DNA]</scope>
</reference>
<proteinExistence type="inferred from homology"/>
<evidence type="ECO:0000256" key="12">
    <source>
        <dbReference type="ARBA" id="ARBA00023242"/>
    </source>
</evidence>
<reference evidence="18" key="3">
    <citation type="submission" date="2025-09" db="UniProtKB">
        <authorList>
            <consortium name="Ensembl"/>
        </authorList>
    </citation>
    <scope>IDENTIFICATION</scope>
</reference>
<reference evidence="18" key="2">
    <citation type="submission" date="2025-08" db="UniProtKB">
        <authorList>
            <consortium name="Ensembl"/>
        </authorList>
    </citation>
    <scope>IDENTIFICATION</scope>
</reference>
<evidence type="ECO:0000256" key="7">
    <source>
        <dbReference type="ARBA" id="ARBA00022454"/>
    </source>
</evidence>
<dbReference type="GO" id="GO:0046556">
    <property type="term" value="F:alpha-L-arabinofuranosidase activity"/>
    <property type="evidence" value="ECO:0007669"/>
    <property type="project" value="InterPro"/>
</dbReference>
<evidence type="ECO:0000256" key="13">
    <source>
        <dbReference type="ARBA" id="ARBA00023329"/>
    </source>
</evidence>
<organism evidence="18 19">
    <name type="scientific">Myotis lucifugus</name>
    <name type="common">Little brown bat</name>
    <dbReference type="NCBI Taxonomy" id="59463"/>
    <lineage>
        <taxon>Eukaryota</taxon>
        <taxon>Metazoa</taxon>
        <taxon>Chordata</taxon>
        <taxon>Craniata</taxon>
        <taxon>Vertebrata</taxon>
        <taxon>Euteleostomi</taxon>
        <taxon>Mammalia</taxon>
        <taxon>Eutheria</taxon>
        <taxon>Laurasiatheria</taxon>
        <taxon>Chiroptera</taxon>
        <taxon>Yangochiroptera</taxon>
        <taxon>Vespertilionidae</taxon>
        <taxon>Myotis</taxon>
    </lineage>
</organism>
<evidence type="ECO:0000256" key="8">
    <source>
        <dbReference type="ARBA" id="ARBA00022490"/>
    </source>
</evidence>
<dbReference type="STRING" id="59463.ENSMLUP00000008273"/>
<dbReference type="EMBL" id="AAPE02048765">
    <property type="status" value="NOT_ANNOTATED_CDS"/>
    <property type="molecule type" value="Genomic_DNA"/>
</dbReference>
<dbReference type="GO" id="GO:0046373">
    <property type="term" value="P:L-arabinose metabolic process"/>
    <property type="evidence" value="ECO:0007669"/>
    <property type="project" value="InterPro"/>
</dbReference>
<dbReference type="InterPro" id="IPR053902">
    <property type="entry name" value="IL33_C"/>
</dbReference>
<evidence type="ECO:0000313" key="19">
    <source>
        <dbReference type="Proteomes" id="UP000001074"/>
    </source>
</evidence>
<dbReference type="eggNOG" id="ENOG502RW83">
    <property type="taxonomic scope" value="Eukaryota"/>
</dbReference>
<evidence type="ECO:0000256" key="1">
    <source>
        <dbReference type="ARBA" id="ARBA00004123"/>
    </source>
</evidence>
<dbReference type="PANTHER" id="PTHR21114:SF0">
    <property type="entry name" value="INTERLEUKIN-33"/>
    <property type="match status" value="1"/>
</dbReference>
<dbReference type="OMA" id="KTACYFR"/>
<dbReference type="AlphaFoldDB" id="G1PCW0"/>
<keyword evidence="7" id="KW-0158">Chromosome</keyword>
<keyword evidence="11" id="KW-0804">Transcription</keyword>
<evidence type="ECO:0000256" key="15">
    <source>
        <dbReference type="ARBA" id="ARBA00046367"/>
    </source>
</evidence>
<dbReference type="Pfam" id="PF15095">
    <property type="entry name" value="IL33_bt"/>
    <property type="match status" value="1"/>
</dbReference>
<dbReference type="GO" id="GO:0001819">
    <property type="term" value="P:positive regulation of cytokine production"/>
    <property type="evidence" value="ECO:0007669"/>
    <property type="project" value="TreeGrafter"/>
</dbReference>
<protein>
    <recommendedName>
        <fullName evidence="6">Interleukin-33</fullName>
    </recommendedName>
</protein>
<evidence type="ECO:0000256" key="16">
    <source>
        <dbReference type="SAM" id="MobiDB-lite"/>
    </source>
</evidence>
<evidence type="ECO:0000256" key="10">
    <source>
        <dbReference type="ARBA" id="ARBA00022525"/>
    </source>
</evidence>
<dbReference type="Proteomes" id="UP000001074">
    <property type="component" value="Unassembled WGS sequence"/>
</dbReference>
<dbReference type="GO" id="GO:0005694">
    <property type="term" value="C:chromosome"/>
    <property type="evidence" value="ECO:0007669"/>
    <property type="project" value="UniProtKB-SubCell"/>
</dbReference>
<keyword evidence="9" id="KW-0202">Cytokine</keyword>
<dbReference type="HOGENOM" id="CLU_092450_0_0_1"/>
<feature type="region of interest" description="Disordered" evidence="16">
    <location>
        <begin position="1"/>
        <end position="33"/>
    </location>
</feature>
<keyword evidence="13" id="KW-0968">Cytoplasmic vesicle</keyword>
<gene>
    <name evidence="18" type="primary">IL33</name>
</gene>
<evidence type="ECO:0000256" key="2">
    <source>
        <dbReference type="ARBA" id="ARBA00004286"/>
    </source>
</evidence>
<dbReference type="PANTHER" id="PTHR21114">
    <property type="entry name" value="DVS27 PROTEIN"/>
    <property type="match status" value="1"/>
</dbReference>
<dbReference type="InParanoid" id="G1PCW0"/>
<dbReference type="InterPro" id="IPR026145">
    <property type="entry name" value="IL-33"/>
</dbReference>
<evidence type="ECO:0000256" key="14">
    <source>
        <dbReference type="ARBA" id="ARBA00045203"/>
    </source>
</evidence>
<dbReference type="Ensembl" id="ENSMLUT00000009081.2">
    <property type="protein sequence ID" value="ENSMLUP00000008273.2"/>
    <property type="gene ID" value="ENSMLUG00000009083.2"/>
</dbReference>
<keyword evidence="12" id="KW-0539">Nucleus</keyword>
<feature type="compositionally biased region" description="Polar residues" evidence="16">
    <location>
        <begin position="7"/>
        <end position="19"/>
    </location>
</feature>
<evidence type="ECO:0000256" key="5">
    <source>
        <dbReference type="ARBA" id="ARBA00007933"/>
    </source>
</evidence>
<dbReference type="FunCoup" id="G1PCW0">
    <property type="interactions" value="51"/>
</dbReference>
<dbReference type="GO" id="GO:0050729">
    <property type="term" value="P:positive regulation of inflammatory response"/>
    <property type="evidence" value="ECO:0007669"/>
    <property type="project" value="TreeGrafter"/>
</dbReference>
<dbReference type="GeneTree" id="ENSGT00390000005185"/>
<evidence type="ECO:0000256" key="4">
    <source>
        <dbReference type="ARBA" id="ARBA00004613"/>
    </source>
</evidence>
<sequence>IRLEMKYSTTKIPPANMNNSAGKASAKSSRLRKSQQKGKEICQVYFMQLRSGLIIEKKACYFRKETTERHSPNSAEDYKEPNLLFATCQNRLQHFERSAGASAFKKSMVQETTRTIDDSRILGVTGYREYRSVSLSTYDNQSITFVVGDEGYYINVDDLGTEGEKDKVLFHLYDSQLAASGTGDDVDGHKVMVRMSPANNKDFLLHAEEHSVKVQKYENSLPDQTLFLLHKELGPSKCVSFECNSKPGVYLGVEGNHLALIEPNDQTAHLRRKNIIFKLSEM</sequence>
<comment type="subunit">
    <text evidence="15">Forms a 1:1:1 heterotrimeric complex with its primary high-affinity receptor IL1RL1 and the coreceptor IL1RAP. Interacts with cargo receptor TMED10; the interaction mediates the translocation from the cytoplasm into the ERGIC (endoplasmic reticulum-Golgi intermediate compartment) and thereby secretion.</text>
</comment>
<evidence type="ECO:0000259" key="17">
    <source>
        <dbReference type="Pfam" id="PF15095"/>
    </source>
</evidence>
<evidence type="ECO:0000313" key="18">
    <source>
        <dbReference type="Ensembl" id="ENSMLUP00000008273.2"/>
    </source>
</evidence>
<evidence type="ECO:0000256" key="11">
    <source>
        <dbReference type="ARBA" id="ARBA00023163"/>
    </source>
</evidence>
<dbReference type="GO" id="GO:0005125">
    <property type="term" value="F:cytokine activity"/>
    <property type="evidence" value="ECO:0007669"/>
    <property type="project" value="UniProtKB-KW"/>
</dbReference>
<dbReference type="GO" id="GO:0005615">
    <property type="term" value="C:extracellular space"/>
    <property type="evidence" value="ECO:0007669"/>
    <property type="project" value="UniProtKB-KW"/>
</dbReference>
<feature type="domain" description="Interleukin 33 C-terminal" evidence="17">
    <location>
        <begin position="123"/>
        <end position="280"/>
    </location>
</feature>
<name>G1PCW0_MYOLU</name>
<evidence type="ECO:0000256" key="3">
    <source>
        <dbReference type="ARBA" id="ARBA00004398"/>
    </source>
</evidence>
<accession>G1PCW0</accession>
<dbReference type="Gene3D" id="2.80.10.50">
    <property type="match status" value="1"/>
</dbReference>
<keyword evidence="8" id="KW-0963">Cytoplasm</keyword>
<comment type="similarity">
    <text evidence="5">Belongs to the IL-1 family. Highly divergent.</text>
</comment>
<dbReference type="GO" id="GO:0030133">
    <property type="term" value="C:transport vesicle"/>
    <property type="evidence" value="ECO:0007669"/>
    <property type="project" value="UniProtKB-SubCell"/>
</dbReference>
<evidence type="ECO:0000256" key="9">
    <source>
        <dbReference type="ARBA" id="ARBA00022514"/>
    </source>
</evidence>
<keyword evidence="19" id="KW-1185">Reference proteome</keyword>
<keyword evidence="10" id="KW-0964">Secreted</keyword>
<dbReference type="GO" id="GO:0005634">
    <property type="term" value="C:nucleus"/>
    <property type="evidence" value="ECO:0007669"/>
    <property type="project" value="UniProtKB-SubCell"/>
</dbReference>
<dbReference type="SUPFAM" id="SSF110221">
    <property type="entry name" value="AbfB domain"/>
    <property type="match status" value="1"/>
</dbReference>
<evidence type="ECO:0000256" key="6">
    <source>
        <dbReference type="ARBA" id="ARBA00016804"/>
    </source>
</evidence>
<comment type="function">
    <text evidence="14">In quiescent endothelia the uncleaved form is constitutively and abundantly expressed, and acts as a chromatin-associated nuclear factor with transcriptional repressor properties, it may sequester nuclear NF-kappaB/RELA, lowering expression of its targets. This form is rapidely lost upon angiogenic or pro-inflammatory activation.</text>
</comment>
<dbReference type="InterPro" id="IPR036195">
    <property type="entry name" value="AbfB_ABD_sf"/>
</dbReference>